<organism evidence="2 3">
    <name type="scientific">Pontibacter qinzhouensis</name>
    <dbReference type="NCBI Taxonomy" id="2603253"/>
    <lineage>
        <taxon>Bacteria</taxon>
        <taxon>Pseudomonadati</taxon>
        <taxon>Bacteroidota</taxon>
        <taxon>Cytophagia</taxon>
        <taxon>Cytophagales</taxon>
        <taxon>Hymenobacteraceae</taxon>
        <taxon>Pontibacter</taxon>
    </lineage>
</organism>
<sequence length="184" mass="20557">MRKIILYIAASLDGFIARPDGNIDWLHDEDFALPGEDFHYSSFLETIDTTLMGNSTYQVIQGFETPFPYTDKTNYVFTRNPEHQDDAFVKFVSSDATGFIKELKQQPGKDIWLIGGGQLNTLVLEAGLLDEIVLTYIPILLGTGIPLFAAGLQEHKLQVESNHCFDNGFVQLTLRPAKSIPSSE</sequence>
<feature type="domain" description="Bacterial bifunctional deaminase-reductase C-terminal" evidence="1">
    <location>
        <begin position="2"/>
        <end position="167"/>
    </location>
</feature>
<proteinExistence type="predicted"/>
<evidence type="ECO:0000313" key="2">
    <source>
        <dbReference type="EMBL" id="TXK46446.1"/>
    </source>
</evidence>
<dbReference type="RefSeq" id="WP_147921728.1">
    <property type="nucleotide sequence ID" value="NZ_VRTY01000034.1"/>
</dbReference>
<protein>
    <submittedName>
        <fullName evidence="2">Dihydrofolate reductase</fullName>
    </submittedName>
</protein>
<dbReference type="PANTHER" id="PTHR38011:SF11">
    <property type="entry name" value="2,5-DIAMINO-6-RIBOSYLAMINO-4(3H)-PYRIMIDINONE 5'-PHOSPHATE REDUCTASE"/>
    <property type="match status" value="1"/>
</dbReference>
<comment type="caution">
    <text evidence="2">The sequence shown here is derived from an EMBL/GenBank/DDBJ whole genome shotgun (WGS) entry which is preliminary data.</text>
</comment>
<dbReference type="Proteomes" id="UP000321926">
    <property type="component" value="Unassembled WGS sequence"/>
</dbReference>
<dbReference type="OrthoDB" id="195113at2"/>
<dbReference type="Gene3D" id="3.40.430.10">
    <property type="entry name" value="Dihydrofolate Reductase, subunit A"/>
    <property type="match status" value="1"/>
</dbReference>
<name>A0A5C8K6Z5_9BACT</name>
<dbReference type="SUPFAM" id="SSF53597">
    <property type="entry name" value="Dihydrofolate reductase-like"/>
    <property type="match status" value="1"/>
</dbReference>
<evidence type="ECO:0000259" key="1">
    <source>
        <dbReference type="Pfam" id="PF01872"/>
    </source>
</evidence>
<reference evidence="2 3" key="1">
    <citation type="submission" date="2019-08" db="EMBL/GenBank/DDBJ databases">
        <authorList>
            <person name="Shi S."/>
        </authorList>
    </citation>
    <scope>NUCLEOTIDE SEQUENCE [LARGE SCALE GENOMIC DNA]</scope>
    <source>
        <strain evidence="2 3">GY10130</strain>
    </source>
</reference>
<dbReference type="GO" id="GO:0008703">
    <property type="term" value="F:5-amino-6-(5-phosphoribosylamino)uracil reductase activity"/>
    <property type="evidence" value="ECO:0007669"/>
    <property type="project" value="InterPro"/>
</dbReference>
<dbReference type="InterPro" id="IPR002734">
    <property type="entry name" value="RibDG_C"/>
</dbReference>
<dbReference type="AlphaFoldDB" id="A0A5C8K6Z5"/>
<dbReference type="InterPro" id="IPR024072">
    <property type="entry name" value="DHFR-like_dom_sf"/>
</dbReference>
<dbReference type="PANTHER" id="PTHR38011">
    <property type="entry name" value="DIHYDROFOLATE REDUCTASE FAMILY PROTEIN (AFU_ORTHOLOGUE AFUA_8G06820)"/>
    <property type="match status" value="1"/>
</dbReference>
<dbReference type="GO" id="GO:0009231">
    <property type="term" value="P:riboflavin biosynthetic process"/>
    <property type="evidence" value="ECO:0007669"/>
    <property type="project" value="InterPro"/>
</dbReference>
<gene>
    <name evidence="2" type="ORF">FVR03_10620</name>
</gene>
<dbReference type="InterPro" id="IPR050765">
    <property type="entry name" value="Riboflavin_Biosynth_HTPR"/>
</dbReference>
<dbReference type="Pfam" id="PF01872">
    <property type="entry name" value="RibD_C"/>
    <property type="match status" value="1"/>
</dbReference>
<keyword evidence="3" id="KW-1185">Reference proteome</keyword>
<evidence type="ECO:0000313" key="3">
    <source>
        <dbReference type="Proteomes" id="UP000321926"/>
    </source>
</evidence>
<dbReference type="EMBL" id="VRTY01000034">
    <property type="protein sequence ID" value="TXK46446.1"/>
    <property type="molecule type" value="Genomic_DNA"/>
</dbReference>
<accession>A0A5C8K6Z5</accession>